<keyword evidence="2" id="KW-1185">Reference proteome</keyword>
<proteinExistence type="predicted"/>
<dbReference type="EMBL" id="PRDL01000001">
    <property type="protein sequence ID" value="MBE8717449.1"/>
    <property type="molecule type" value="Genomic_DNA"/>
</dbReference>
<name>A0A928YTX1_9GAMM</name>
<dbReference type="Proteomes" id="UP000652567">
    <property type="component" value="Unassembled WGS sequence"/>
</dbReference>
<dbReference type="Pfam" id="PF05768">
    <property type="entry name" value="Glrx-like"/>
    <property type="match status" value="1"/>
</dbReference>
<dbReference type="PANTHER" id="PTHR33558">
    <property type="entry name" value="GLUTAREDOXIN-LIKE PROTEIN C5ORF63 HOMOLOG"/>
    <property type="match status" value="1"/>
</dbReference>
<dbReference type="Gene3D" id="3.40.30.10">
    <property type="entry name" value="Glutaredoxin"/>
    <property type="match status" value="1"/>
</dbReference>
<reference evidence="1" key="1">
    <citation type="submission" date="2018-07" db="EMBL/GenBank/DDBJ databases">
        <title>Genome assembly of strain Ka43.</title>
        <authorList>
            <person name="Kukolya J."/>
            <person name="Nagy I."/>
            <person name="Horvath B."/>
            <person name="Toth A."/>
        </authorList>
    </citation>
    <scope>NUCLEOTIDE SEQUENCE</scope>
    <source>
        <strain evidence="1">KB43</strain>
    </source>
</reference>
<accession>A0A928YTX1</accession>
<evidence type="ECO:0000313" key="1">
    <source>
        <dbReference type="EMBL" id="MBE8717449.1"/>
    </source>
</evidence>
<dbReference type="SUPFAM" id="SSF52833">
    <property type="entry name" value="Thioredoxin-like"/>
    <property type="match status" value="1"/>
</dbReference>
<protein>
    <submittedName>
        <fullName evidence="1">Glutaredoxin family protein</fullName>
    </submittedName>
</protein>
<dbReference type="PANTHER" id="PTHR33558:SF1">
    <property type="entry name" value="GLUTAREDOXIN-LIKE PROTEIN C5ORF63 HOMOLOG"/>
    <property type="match status" value="1"/>
</dbReference>
<dbReference type="InterPro" id="IPR008554">
    <property type="entry name" value="Glutaredoxin-like"/>
</dbReference>
<dbReference type="AlphaFoldDB" id="A0A928YTX1"/>
<sequence>MTVLTLYSTLGCHLCENAKQVLWPVLSEAGLQLQEVDIADDDHLQEQYAIRIPVIRLQNATEDVGWPFDGDDVRRYLERQK</sequence>
<evidence type="ECO:0000313" key="2">
    <source>
        <dbReference type="Proteomes" id="UP000652567"/>
    </source>
</evidence>
<comment type="caution">
    <text evidence="1">The sequence shown here is derived from an EMBL/GenBank/DDBJ whole genome shotgun (WGS) entry which is preliminary data.</text>
</comment>
<organism evidence="1 2">
    <name type="scientific">Cellvibrio polysaccharolyticus</name>
    <dbReference type="NCBI Taxonomy" id="2082724"/>
    <lineage>
        <taxon>Bacteria</taxon>
        <taxon>Pseudomonadati</taxon>
        <taxon>Pseudomonadota</taxon>
        <taxon>Gammaproteobacteria</taxon>
        <taxon>Cellvibrionales</taxon>
        <taxon>Cellvibrionaceae</taxon>
        <taxon>Cellvibrio</taxon>
    </lineage>
</organism>
<gene>
    <name evidence="1" type="ORF">C4F51_09630</name>
</gene>
<dbReference type="InterPro" id="IPR036249">
    <property type="entry name" value="Thioredoxin-like_sf"/>
</dbReference>
<dbReference type="RefSeq" id="WP_193909314.1">
    <property type="nucleotide sequence ID" value="NZ_PRDL01000001.1"/>
</dbReference>
<dbReference type="InterPro" id="IPR052565">
    <property type="entry name" value="Glutaredoxin-like_YDR286C"/>
</dbReference>